<dbReference type="AlphaFoldDB" id="A0AAW2Y5K1"/>
<organism evidence="2">
    <name type="scientific">Sesamum latifolium</name>
    <dbReference type="NCBI Taxonomy" id="2727402"/>
    <lineage>
        <taxon>Eukaryota</taxon>
        <taxon>Viridiplantae</taxon>
        <taxon>Streptophyta</taxon>
        <taxon>Embryophyta</taxon>
        <taxon>Tracheophyta</taxon>
        <taxon>Spermatophyta</taxon>
        <taxon>Magnoliopsida</taxon>
        <taxon>eudicotyledons</taxon>
        <taxon>Gunneridae</taxon>
        <taxon>Pentapetalae</taxon>
        <taxon>asterids</taxon>
        <taxon>lamiids</taxon>
        <taxon>Lamiales</taxon>
        <taxon>Pedaliaceae</taxon>
        <taxon>Sesamum</taxon>
    </lineage>
</organism>
<keyword evidence="1" id="KW-0472">Membrane</keyword>
<reference evidence="2" key="1">
    <citation type="submission" date="2020-06" db="EMBL/GenBank/DDBJ databases">
        <authorList>
            <person name="Li T."/>
            <person name="Hu X."/>
            <person name="Zhang T."/>
            <person name="Song X."/>
            <person name="Zhang H."/>
            <person name="Dai N."/>
            <person name="Sheng W."/>
            <person name="Hou X."/>
            <person name="Wei L."/>
        </authorList>
    </citation>
    <scope>NUCLEOTIDE SEQUENCE</scope>
    <source>
        <strain evidence="2">KEN1</strain>
        <tissue evidence="2">Leaf</tissue>
    </source>
</reference>
<dbReference type="GO" id="GO:0006740">
    <property type="term" value="P:NADPH regeneration"/>
    <property type="evidence" value="ECO:0007669"/>
    <property type="project" value="TreeGrafter"/>
</dbReference>
<keyword evidence="1" id="KW-1133">Transmembrane helix</keyword>
<name>A0AAW2Y5K1_9LAMI</name>
<proteinExistence type="predicted"/>
<dbReference type="EMBL" id="JACGWN010000002">
    <property type="protein sequence ID" value="KAL0461005.1"/>
    <property type="molecule type" value="Genomic_DNA"/>
</dbReference>
<dbReference type="PANTHER" id="PTHR42840">
    <property type="entry name" value="NAD(P)-BINDING ROSSMANN-FOLD SUPERFAMILY PROTEIN-RELATED"/>
    <property type="match status" value="1"/>
</dbReference>
<keyword evidence="1" id="KW-0812">Transmembrane</keyword>
<reference evidence="2" key="2">
    <citation type="journal article" date="2024" name="Plant">
        <title>Genomic evolution and insights into agronomic trait innovations of Sesamum species.</title>
        <authorList>
            <person name="Miao H."/>
            <person name="Wang L."/>
            <person name="Qu L."/>
            <person name="Liu H."/>
            <person name="Sun Y."/>
            <person name="Le M."/>
            <person name="Wang Q."/>
            <person name="Wei S."/>
            <person name="Zheng Y."/>
            <person name="Lin W."/>
            <person name="Duan Y."/>
            <person name="Cao H."/>
            <person name="Xiong S."/>
            <person name="Wang X."/>
            <person name="Wei L."/>
            <person name="Li C."/>
            <person name="Ma Q."/>
            <person name="Ju M."/>
            <person name="Zhao R."/>
            <person name="Li G."/>
            <person name="Mu C."/>
            <person name="Tian Q."/>
            <person name="Mei H."/>
            <person name="Zhang T."/>
            <person name="Gao T."/>
            <person name="Zhang H."/>
        </authorList>
    </citation>
    <scope>NUCLEOTIDE SEQUENCE</scope>
    <source>
        <strain evidence="2">KEN1</strain>
    </source>
</reference>
<gene>
    <name evidence="2" type="ORF">Slati_0727700</name>
</gene>
<dbReference type="Gene3D" id="3.40.50.720">
    <property type="entry name" value="NAD(P)-binding Rossmann-like Domain"/>
    <property type="match status" value="1"/>
</dbReference>
<protein>
    <recommendedName>
        <fullName evidence="3">Gfo/Idh/MocA-like oxidoreductase N-terminal domain-containing protein</fullName>
    </recommendedName>
</protein>
<dbReference type="GO" id="GO:0005737">
    <property type="term" value="C:cytoplasm"/>
    <property type="evidence" value="ECO:0007669"/>
    <property type="project" value="TreeGrafter"/>
</dbReference>
<sequence length="106" mass="11518">MAPPQIAILGAGIFVKTEYIPRLSEIADLFVLKTIWSRTEESARGAVDIAKKFFPKVECKWGDAGLNEIIQDSSIVAVLVVLAAQFQASSLLSISVYVCVFLAVVM</sequence>
<comment type="caution">
    <text evidence="2">The sequence shown here is derived from an EMBL/GenBank/DDBJ whole genome shotgun (WGS) entry which is preliminary data.</text>
</comment>
<dbReference type="GO" id="GO:0016491">
    <property type="term" value="F:oxidoreductase activity"/>
    <property type="evidence" value="ECO:0007669"/>
    <property type="project" value="TreeGrafter"/>
</dbReference>
<evidence type="ECO:0000313" key="2">
    <source>
        <dbReference type="EMBL" id="KAL0461005.1"/>
    </source>
</evidence>
<feature type="transmembrane region" description="Helical" evidence="1">
    <location>
        <begin position="75"/>
        <end position="105"/>
    </location>
</feature>
<evidence type="ECO:0000256" key="1">
    <source>
        <dbReference type="SAM" id="Phobius"/>
    </source>
</evidence>
<evidence type="ECO:0008006" key="3">
    <source>
        <dbReference type="Google" id="ProtNLM"/>
    </source>
</evidence>
<accession>A0AAW2Y5K1</accession>
<dbReference type="PANTHER" id="PTHR42840:SF5">
    <property type="entry name" value="NAD(P)-BINDING ROSSMANN-FOLD SUPERFAMILY PROTEIN"/>
    <property type="match status" value="1"/>
</dbReference>